<evidence type="ECO:0000256" key="1">
    <source>
        <dbReference type="SAM" id="MobiDB-lite"/>
    </source>
</evidence>
<feature type="region of interest" description="Disordered" evidence="1">
    <location>
        <begin position="192"/>
        <end position="243"/>
    </location>
</feature>
<dbReference type="EMBL" id="BFEA01000303">
    <property type="protein sequence ID" value="GBG78761.1"/>
    <property type="molecule type" value="Genomic_DNA"/>
</dbReference>
<accession>A0A388L8X7</accession>
<feature type="compositionally biased region" description="Acidic residues" evidence="1">
    <location>
        <begin position="198"/>
        <end position="208"/>
    </location>
</feature>
<comment type="caution">
    <text evidence="2">The sequence shown here is derived from an EMBL/GenBank/DDBJ whole genome shotgun (WGS) entry which is preliminary data.</text>
</comment>
<organism evidence="2 3">
    <name type="scientific">Chara braunii</name>
    <name type="common">Braun's stonewort</name>
    <dbReference type="NCBI Taxonomy" id="69332"/>
    <lineage>
        <taxon>Eukaryota</taxon>
        <taxon>Viridiplantae</taxon>
        <taxon>Streptophyta</taxon>
        <taxon>Charophyceae</taxon>
        <taxon>Charales</taxon>
        <taxon>Characeae</taxon>
        <taxon>Chara</taxon>
    </lineage>
</organism>
<gene>
    <name evidence="2" type="ORF">CBR_g27985</name>
</gene>
<evidence type="ECO:0000313" key="2">
    <source>
        <dbReference type="EMBL" id="GBG78761.1"/>
    </source>
</evidence>
<dbReference type="Gramene" id="GBG78761">
    <property type="protein sequence ID" value="GBG78761"/>
    <property type="gene ID" value="CBR_g27985"/>
</dbReference>
<dbReference type="Proteomes" id="UP000265515">
    <property type="component" value="Unassembled WGS sequence"/>
</dbReference>
<sequence>MVSEGNSCTRKAKIVLSPDARLIFATELAEGKDPLGIAKRALERVRRLRGGGTESPVIDKVEYRGRTEVPKAAHGRTWDIPTWAYRLLYAENETVRRVLLRGQVTEKFPLGEEGGHELFTQCWESREDTDFEWWTRVGEFIKPLFSGQAGDADRDLIRRCAQEGIRGISDLEIANLALAAGGEKKLRDSWWTVTSEESGGESADEDSSEEKGGSEEEENLEDNVDSSEGDEPEGYADDSEGGD</sequence>
<reference evidence="2 3" key="1">
    <citation type="journal article" date="2018" name="Cell">
        <title>The Chara Genome: Secondary Complexity and Implications for Plant Terrestrialization.</title>
        <authorList>
            <person name="Nishiyama T."/>
            <person name="Sakayama H."/>
            <person name="Vries J.D."/>
            <person name="Buschmann H."/>
            <person name="Saint-Marcoux D."/>
            <person name="Ullrich K.K."/>
            <person name="Haas F.B."/>
            <person name="Vanderstraeten L."/>
            <person name="Becker D."/>
            <person name="Lang D."/>
            <person name="Vosolsobe S."/>
            <person name="Rombauts S."/>
            <person name="Wilhelmsson P.K.I."/>
            <person name="Janitza P."/>
            <person name="Kern R."/>
            <person name="Heyl A."/>
            <person name="Rumpler F."/>
            <person name="Villalobos L.I.A.C."/>
            <person name="Clay J.M."/>
            <person name="Skokan R."/>
            <person name="Toyoda A."/>
            <person name="Suzuki Y."/>
            <person name="Kagoshima H."/>
            <person name="Schijlen E."/>
            <person name="Tajeshwar N."/>
            <person name="Catarino B."/>
            <person name="Hetherington A.J."/>
            <person name="Saltykova A."/>
            <person name="Bonnot C."/>
            <person name="Breuninger H."/>
            <person name="Symeonidi A."/>
            <person name="Radhakrishnan G.V."/>
            <person name="Van Nieuwerburgh F."/>
            <person name="Deforce D."/>
            <person name="Chang C."/>
            <person name="Karol K.G."/>
            <person name="Hedrich R."/>
            <person name="Ulvskov P."/>
            <person name="Glockner G."/>
            <person name="Delwiche C.F."/>
            <person name="Petrasek J."/>
            <person name="Van de Peer Y."/>
            <person name="Friml J."/>
            <person name="Beilby M."/>
            <person name="Dolan L."/>
            <person name="Kohara Y."/>
            <person name="Sugano S."/>
            <person name="Fujiyama A."/>
            <person name="Delaux P.-M."/>
            <person name="Quint M."/>
            <person name="TheiBen G."/>
            <person name="Hagemann M."/>
            <person name="Harholt J."/>
            <person name="Dunand C."/>
            <person name="Zachgo S."/>
            <person name="Langdale J."/>
            <person name="Maumus F."/>
            <person name="Straeten D.V.D."/>
            <person name="Gould S.B."/>
            <person name="Rensing S.A."/>
        </authorList>
    </citation>
    <scope>NUCLEOTIDE SEQUENCE [LARGE SCALE GENOMIC DNA]</scope>
    <source>
        <strain evidence="2 3">S276</strain>
    </source>
</reference>
<protein>
    <submittedName>
        <fullName evidence="2">Uncharacterized protein</fullName>
    </submittedName>
</protein>
<dbReference type="AlphaFoldDB" id="A0A388L8X7"/>
<keyword evidence="3" id="KW-1185">Reference proteome</keyword>
<feature type="compositionally biased region" description="Acidic residues" evidence="1">
    <location>
        <begin position="215"/>
        <end position="243"/>
    </location>
</feature>
<evidence type="ECO:0000313" key="3">
    <source>
        <dbReference type="Proteomes" id="UP000265515"/>
    </source>
</evidence>
<name>A0A388L8X7_CHABU</name>
<proteinExistence type="predicted"/>